<feature type="binding site" evidence="6">
    <location>
        <position position="170"/>
    </location>
    <ligand>
        <name>chlorophyll a</name>
        <dbReference type="ChEBI" id="CHEBI:58416"/>
        <label>1</label>
    </ligand>
</feature>
<feature type="binding site" evidence="6">
    <location>
        <position position="188"/>
    </location>
    <ligand>
        <name>chlorophyll a</name>
        <dbReference type="ChEBI" id="CHEBI:58416"/>
        <label>1</label>
    </ligand>
</feature>
<evidence type="ECO:0000256" key="7">
    <source>
        <dbReference type="RuleBase" id="RU363080"/>
    </source>
</evidence>
<feature type="binding site" evidence="6">
    <location>
        <position position="82"/>
    </location>
    <ligand>
        <name>chlorophyll a</name>
        <dbReference type="ChEBI" id="CHEBI:58416"/>
        <label>1</label>
    </ligand>
</feature>
<comment type="function">
    <text evidence="7">The light-harvesting complex (LHC) functions as a light receptor, it captures and delivers excitation energy to photosystems with which it is closely associated.</text>
</comment>
<evidence type="ECO:0000256" key="5">
    <source>
        <dbReference type="ARBA" id="ARBA00022991"/>
    </source>
</evidence>
<accession>A0A061R213</accession>
<protein>
    <recommendedName>
        <fullName evidence="7">Chlorophyll a-b binding protein, chloroplastic</fullName>
    </recommendedName>
</protein>
<dbReference type="Gene3D" id="1.10.3460.10">
    <property type="entry name" value="Chlorophyll a/b binding protein domain"/>
    <property type="match status" value="1"/>
</dbReference>
<dbReference type="InterPro" id="IPR022796">
    <property type="entry name" value="Chloroa_b-bind"/>
</dbReference>
<organism evidence="8">
    <name type="scientific">Tetraselmis sp. GSL018</name>
    <dbReference type="NCBI Taxonomy" id="582737"/>
    <lineage>
        <taxon>Eukaryota</taxon>
        <taxon>Viridiplantae</taxon>
        <taxon>Chlorophyta</taxon>
        <taxon>core chlorophytes</taxon>
        <taxon>Chlorodendrophyceae</taxon>
        <taxon>Chlorodendrales</taxon>
        <taxon>Chlorodendraceae</taxon>
        <taxon>Tetraselmis</taxon>
    </lineage>
</organism>
<dbReference type="PANTHER" id="PTHR21649">
    <property type="entry name" value="CHLOROPHYLL A/B BINDING PROTEIN"/>
    <property type="match status" value="1"/>
</dbReference>
<comment type="subcellular location">
    <subcellularLocation>
        <location evidence="7">Plastid</location>
        <location evidence="7">Chloroplast thylakoid membrane</location>
    </subcellularLocation>
</comment>
<name>A0A061R213_9CHLO</name>
<dbReference type="SUPFAM" id="SSF103511">
    <property type="entry name" value="Chlorophyll a-b binding protein"/>
    <property type="match status" value="1"/>
</dbReference>
<dbReference type="EMBL" id="GBEZ01022083">
    <property type="protein sequence ID" value="JAC64725.1"/>
    <property type="molecule type" value="Transcribed_RNA"/>
</dbReference>
<dbReference type="GO" id="GO:0009522">
    <property type="term" value="C:photosystem I"/>
    <property type="evidence" value="ECO:0007669"/>
    <property type="project" value="UniProtKB-KW"/>
</dbReference>
<feature type="binding site" evidence="6">
    <location>
        <position position="203"/>
    </location>
    <ligand>
        <name>chlorophyll a</name>
        <dbReference type="ChEBI" id="CHEBI:58416"/>
        <label>1</label>
    </ligand>
</feature>
<feature type="binding site" evidence="6">
    <location>
        <position position="171"/>
    </location>
    <ligand>
        <name>chlorophyll a</name>
        <dbReference type="ChEBI" id="CHEBI:58416"/>
        <label>1</label>
    </ligand>
</feature>
<dbReference type="GO" id="GO:0016168">
    <property type="term" value="F:chlorophyll binding"/>
    <property type="evidence" value="ECO:0007669"/>
    <property type="project" value="UniProtKB-KW"/>
</dbReference>
<proteinExistence type="inferred from homology"/>
<dbReference type="Pfam" id="PF00504">
    <property type="entry name" value="Chloroa_b-bind"/>
    <property type="match status" value="1"/>
</dbReference>
<evidence type="ECO:0000256" key="4">
    <source>
        <dbReference type="ARBA" id="ARBA00022640"/>
    </source>
</evidence>
<gene>
    <name evidence="8" type="primary">LHCA5</name>
    <name evidence="8" type="ORF">TSPGSL018_17680</name>
</gene>
<evidence type="ECO:0000313" key="8">
    <source>
        <dbReference type="EMBL" id="JAC64725.1"/>
    </source>
</evidence>
<dbReference type="GO" id="GO:0009523">
    <property type="term" value="C:photosystem II"/>
    <property type="evidence" value="ECO:0007669"/>
    <property type="project" value="UniProtKB-KW"/>
</dbReference>
<keyword evidence="5 7" id="KW-0157">Chromophore</keyword>
<dbReference type="InterPro" id="IPR001344">
    <property type="entry name" value="Chloro_AB-bd_pln"/>
</dbReference>
<dbReference type="AlphaFoldDB" id="A0A061R213"/>
<keyword evidence="7" id="KW-0793">Thylakoid</keyword>
<dbReference type="GO" id="GO:0009535">
    <property type="term" value="C:chloroplast thylakoid membrane"/>
    <property type="evidence" value="ECO:0007669"/>
    <property type="project" value="UniProtKB-SubCell"/>
</dbReference>
<feature type="binding site" description="axial binding residue" evidence="6">
    <location>
        <position position="176"/>
    </location>
    <ligand>
        <name>chlorophyll b</name>
        <dbReference type="ChEBI" id="CHEBI:61721"/>
        <label>3</label>
    </ligand>
    <ligandPart>
        <name>Mg</name>
        <dbReference type="ChEBI" id="CHEBI:25107"/>
    </ligandPart>
</feature>
<keyword evidence="1 6" id="KW-0148">Chlorophyll</keyword>
<keyword evidence="4 7" id="KW-0934">Plastid</keyword>
<feature type="binding site" evidence="6">
    <location>
        <position position="174"/>
    </location>
    <ligand>
        <name>chlorophyll a</name>
        <dbReference type="ChEBI" id="CHEBI:58416"/>
        <label>1</label>
    </ligand>
</feature>
<dbReference type="GO" id="GO:0009765">
    <property type="term" value="P:photosynthesis, light harvesting"/>
    <property type="evidence" value="ECO:0007669"/>
    <property type="project" value="InterPro"/>
</dbReference>
<evidence type="ECO:0000256" key="6">
    <source>
        <dbReference type="PIRSR" id="PIRSR601344-1"/>
    </source>
</evidence>
<evidence type="ECO:0000256" key="3">
    <source>
        <dbReference type="ARBA" id="ARBA00022531"/>
    </source>
</evidence>
<sequence length="225" mass="24163">MASVANMQKCAFAGRSLVTRGTAVPRAPARGLRVAAASDRQMWLTGAEAPKHLDGSLPGDFGFDPLGLGTDPDRLKWYVEAEKTNGRWAMMAVAGILFTEATGFAPKWFNVGYEAGQDYPLPALIAIEAVVMGYIETKRLQGFKQTGKSGFLNAHPFDPAGMNSDSMALKEIKNGRLAMIAFVGFSVQALITREGPLANLGAHMSDPFNVNITTSILKLPETLSQ</sequence>
<evidence type="ECO:0000256" key="1">
    <source>
        <dbReference type="ARBA" id="ARBA00022494"/>
    </source>
</evidence>
<keyword evidence="7" id="KW-0603">Photosystem I</keyword>
<evidence type="ECO:0000256" key="2">
    <source>
        <dbReference type="ARBA" id="ARBA00022528"/>
    </source>
</evidence>
<feature type="binding site" description="axial binding residue" evidence="6">
    <location>
        <position position="87"/>
    </location>
    <ligand>
        <name>chlorophyll b</name>
        <dbReference type="ChEBI" id="CHEBI:61721"/>
        <label>1</label>
    </ligand>
    <ligandPart>
        <name>Mg</name>
        <dbReference type="ChEBI" id="CHEBI:25107"/>
    </ligandPart>
</feature>
<comment type="similarity">
    <text evidence="7">Belongs to the light-harvesting chlorophyll a/b-binding (LHC) protein family.</text>
</comment>
<keyword evidence="2 7" id="KW-0150">Chloroplast</keyword>
<reference evidence="8" key="1">
    <citation type="submission" date="2014-05" db="EMBL/GenBank/DDBJ databases">
        <title>The transcriptome of the halophilic microalga Tetraselmis sp. GSL018 isolated from the Great Salt Lake, Utah.</title>
        <authorList>
            <person name="Jinkerson R.E."/>
            <person name="D'Adamo S."/>
            <person name="Posewitz M.C."/>
        </authorList>
    </citation>
    <scope>NUCLEOTIDE SEQUENCE</scope>
    <source>
        <strain evidence="8">GSL018</strain>
    </source>
</reference>
<keyword evidence="7" id="KW-0604">Photosystem II</keyword>
<keyword evidence="3 7" id="KW-0602">Photosynthesis</keyword>